<sequence length="127" mass="14643">MGFGKHGSGNKDYDEYVHVFQGIITGNAVRRLRGKDGVEEEDDEDEDEDEDNDMDMDMDMEEDSGTRICKTQVSSFYHILLSVERLTGHPYKASFVFGVRAIMNVSIRILKKRPMWIDRLFSWVTDG</sequence>
<protein>
    <submittedName>
        <fullName evidence="2">Uncharacterized protein</fullName>
    </submittedName>
</protein>
<accession>A0A1D2JMG5</accession>
<comment type="caution">
    <text evidence="2">The sequence shown here is derived from an EMBL/GenBank/DDBJ whole genome shotgun (WGS) entry which is preliminary data.</text>
</comment>
<dbReference type="Proteomes" id="UP000242814">
    <property type="component" value="Unassembled WGS sequence"/>
</dbReference>
<evidence type="ECO:0000256" key="1">
    <source>
        <dbReference type="SAM" id="MobiDB-lite"/>
    </source>
</evidence>
<feature type="region of interest" description="Disordered" evidence="1">
    <location>
        <begin position="33"/>
        <end position="64"/>
    </location>
</feature>
<organism evidence="2 3">
    <name type="scientific">Paracoccidioides brasiliensis</name>
    <dbReference type="NCBI Taxonomy" id="121759"/>
    <lineage>
        <taxon>Eukaryota</taxon>
        <taxon>Fungi</taxon>
        <taxon>Dikarya</taxon>
        <taxon>Ascomycota</taxon>
        <taxon>Pezizomycotina</taxon>
        <taxon>Eurotiomycetes</taxon>
        <taxon>Eurotiomycetidae</taxon>
        <taxon>Onygenales</taxon>
        <taxon>Ajellomycetaceae</taxon>
        <taxon>Paracoccidioides</taxon>
    </lineage>
</organism>
<name>A0A1D2JMG5_PARBR</name>
<evidence type="ECO:0000313" key="3">
    <source>
        <dbReference type="Proteomes" id="UP000242814"/>
    </source>
</evidence>
<reference evidence="2 3" key="1">
    <citation type="submission" date="2016-06" db="EMBL/GenBank/DDBJ databases">
        <authorList>
            <person name="Kjaerup R.B."/>
            <person name="Dalgaard T.S."/>
            <person name="Juul-Madsen H.R."/>
        </authorList>
    </citation>
    <scope>NUCLEOTIDE SEQUENCE [LARGE SCALE GENOMIC DNA]</scope>
    <source>
        <strain evidence="2 3">Pb300</strain>
    </source>
</reference>
<proteinExistence type="predicted"/>
<feature type="compositionally biased region" description="Acidic residues" evidence="1">
    <location>
        <begin position="38"/>
        <end position="63"/>
    </location>
</feature>
<evidence type="ECO:0000313" key="2">
    <source>
        <dbReference type="EMBL" id="ODH42878.1"/>
    </source>
</evidence>
<dbReference type="VEuPathDB" id="FungiDB:PABG_04963"/>
<dbReference type="AlphaFoldDB" id="A0A1D2JMG5"/>
<dbReference type="EMBL" id="LZYO01000025">
    <property type="protein sequence ID" value="ODH42878.1"/>
    <property type="molecule type" value="Genomic_DNA"/>
</dbReference>
<gene>
    <name evidence="2" type="ORF">ACO22_01149</name>
</gene>